<evidence type="ECO:0000313" key="3">
    <source>
        <dbReference type="Proteomes" id="UP000285575"/>
    </source>
</evidence>
<dbReference type="Pfam" id="PF09867">
    <property type="entry name" value="TagF_N"/>
    <property type="match status" value="1"/>
</dbReference>
<proteinExistence type="predicted"/>
<name>A0A437RDZ6_9BURK</name>
<organism evidence="2 3">
    <name type="scientific">Rubrivivax rivuli</name>
    <dbReference type="NCBI Taxonomy" id="1862385"/>
    <lineage>
        <taxon>Bacteria</taxon>
        <taxon>Pseudomonadati</taxon>
        <taxon>Pseudomonadota</taxon>
        <taxon>Betaproteobacteria</taxon>
        <taxon>Burkholderiales</taxon>
        <taxon>Sphaerotilaceae</taxon>
        <taxon>Rubrivivax</taxon>
    </lineage>
</organism>
<dbReference type="PIRSF" id="PIRSF029287">
    <property type="entry name" value="UCP029287"/>
    <property type="match status" value="1"/>
</dbReference>
<dbReference type="OrthoDB" id="9801841at2"/>
<dbReference type="NCBIfam" id="TIGR03373">
    <property type="entry name" value="VI_minor_4"/>
    <property type="match status" value="1"/>
</dbReference>
<dbReference type="EMBL" id="SACR01000004">
    <property type="protein sequence ID" value="RVU44987.1"/>
    <property type="molecule type" value="Genomic_DNA"/>
</dbReference>
<feature type="compositionally biased region" description="Low complexity" evidence="1">
    <location>
        <begin position="12"/>
        <end position="21"/>
    </location>
</feature>
<reference evidence="2 3" key="1">
    <citation type="submission" date="2019-01" db="EMBL/GenBank/DDBJ databases">
        <authorList>
            <person name="Chen W.-M."/>
        </authorList>
    </citation>
    <scope>NUCLEOTIDE SEQUENCE [LARGE SCALE GENOMIC DNA]</scope>
    <source>
        <strain evidence="2 3">KYPY4</strain>
    </source>
</reference>
<comment type="caution">
    <text evidence="2">The sequence shown here is derived from an EMBL/GenBank/DDBJ whole genome shotgun (WGS) entry which is preliminary data.</text>
</comment>
<protein>
    <submittedName>
        <fullName evidence="2">Type VI secretion system-associated protein TagF</fullName>
    </submittedName>
</protein>
<feature type="region of interest" description="Disordered" evidence="1">
    <location>
        <begin position="1"/>
        <end position="26"/>
    </location>
</feature>
<dbReference type="InterPro" id="IPR038225">
    <property type="entry name" value="TagF_sf"/>
</dbReference>
<dbReference type="Proteomes" id="UP000285575">
    <property type="component" value="Unassembled WGS sequence"/>
</dbReference>
<accession>A0A437RDZ6</accession>
<dbReference type="InterPro" id="IPR017748">
    <property type="entry name" value="TagF"/>
</dbReference>
<evidence type="ECO:0000256" key="1">
    <source>
        <dbReference type="SAM" id="MobiDB-lite"/>
    </source>
</evidence>
<keyword evidence="3" id="KW-1185">Reference proteome</keyword>
<dbReference type="AlphaFoldDB" id="A0A437RDZ6"/>
<sequence length="248" mass="26328">MPNPATHPPATPSATSAGQPPGWHGKLPSLGDFASRRLGSSFIEPWDGWLASGLLALREQRPEGWLQDYLGSPSWRFLLMPGVLPGEAGRQGWAGVLMPSVDRVGRYFPLTLVLPLGAGPAHTQEMQGLWAWLSRLDELARDALFEDWTADRLEDELARMALPALSPPSAEAAVMPTVAGALVAPVGAGPADAALHIGAQAQAAWAEGARGLAWWHARPDEQAPRLWVSRGLPGAAAMTHLFGPAATI</sequence>
<dbReference type="Gene3D" id="3.40.1730.10">
    <property type="entry name" value="pa0076 domain"/>
    <property type="match status" value="1"/>
</dbReference>
<evidence type="ECO:0000313" key="2">
    <source>
        <dbReference type="EMBL" id="RVU44987.1"/>
    </source>
</evidence>
<dbReference type="RefSeq" id="WP_128229053.1">
    <property type="nucleotide sequence ID" value="NZ_SACR01000004.1"/>
</dbReference>
<gene>
    <name evidence="2" type="primary">tagF</name>
    <name evidence="2" type="ORF">EOE66_12535</name>
</gene>
<feature type="compositionally biased region" description="Pro residues" evidence="1">
    <location>
        <begin position="1"/>
        <end position="11"/>
    </location>
</feature>